<dbReference type="GO" id="GO:0007023">
    <property type="term" value="P:post-chaperonin tubulin folding pathway"/>
    <property type="evidence" value="ECO:0007669"/>
    <property type="project" value="UniProtKB-UniRule"/>
</dbReference>
<dbReference type="SUPFAM" id="SSF46988">
    <property type="entry name" value="Tubulin chaperone cofactor A"/>
    <property type="match status" value="1"/>
</dbReference>
<dbReference type="PANTHER" id="PTHR21500">
    <property type="entry name" value="TUBULIN-SPECIFIC CHAPERONE A"/>
    <property type="match status" value="1"/>
</dbReference>
<dbReference type="PANTHER" id="PTHR21500:SF0">
    <property type="entry name" value="TUBULIN-SPECIFIC CHAPERONE A"/>
    <property type="match status" value="1"/>
</dbReference>
<accession>A0A4S4M4Z3</accession>
<dbReference type="Pfam" id="PF02970">
    <property type="entry name" value="TBCA"/>
    <property type="match status" value="1"/>
</dbReference>
<evidence type="ECO:0000256" key="3">
    <source>
        <dbReference type="RuleBase" id="RU364030"/>
    </source>
</evidence>
<dbReference type="GO" id="GO:0048487">
    <property type="term" value="F:beta-tubulin binding"/>
    <property type="evidence" value="ECO:0007669"/>
    <property type="project" value="InterPro"/>
</dbReference>
<dbReference type="GO" id="GO:0005829">
    <property type="term" value="C:cytosol"/>
    <property type="evidence" value="ECO:0007669"/>
    <property type="project" value="TreeGrafter"/>
</dbReference>
<reference evidence="4 5" key="1">
    <citation type="submission" date="2019-02" db="EMBL/GenBank/DDBJ databases">
        <title>Genome sequencing of the rare red list fungi Bondarzewia mesenterica.</title>
        <authorList>
            <person name="Buettner E."/>
            <person name="Kellner H."/>
        </authorList>
    </citation>
    <scope>NUCLEOTIDE SEQUENCE [LARGE SCALE GENOMIC DNA]</scope>
    <source>
        <strain evidence="4 5">DSM 108281</strain>
    </source>
</reference>
<evidence type="ECO:0000313" key="4">
    <source>
        <dbReference type="EMBL" id="THH19677.1"/>
    </source>
</evidence>
<comment type="subcellular location">
    <subcellularLocation>
        <location evidence="3">Cytoplasm</location>
        <location evidence="3">Cytoskeleton</location>
    </subcellularLocation>
</comment>
<organism evidence="4 5">
    <name type="scientific">Bondarzewia mesenterica</name>
    <dbReference type="NCBI Taxonomy" id="1095465"/>
    <lineage>
        <taxon>Eukaryota</taxon>
        <taxon>Fungi</taxon>
        <taxon>Dikarya</taxon>
        <taxon>Basidiomycota</taxon>
        <taxon>Agaricomycotina</taxon>
        <taxon>Agaricomycetes</taxon>
        <taxon>Russulales</taxon>
        <taxon>Bondarzewiaceae</taxon>
        <taxon>Bondarzewia</taxon>
    </lineage>
</organism>
<sequence length="110" mass="12437">MDTAATRKQLKIKAGSTKRLLKEHGMYREQVEDNKRKLDKLVADGAEGWDVRSATRLWEESQRMVVDTDNRLGKVVGELREVVVQAKKASALAEDEELLKAEEVLEEASL</sequence>
<comment type="similarity">
    <text evidence="1 3">Belongs to the TBCA family.</text>
</comment>
<evidence type="ECO:0000256" key="2">
    <source>
        <dbReference type="ARBA" id="ARBA00023186"/>
    </source>
</evidence>
<proteinExistence type="inferred from homology"/>
<gene>
    <name evidence="4" type="ORF">EW146_g1534</name>
</gene>
<dbReference type="GO" id="GO:0007021">
    <property type="term" value="P:tubulin complex assembly"/>
    <property type="evidence" value="ECO:0007669"/>
    <property type="project" value="UniProtKB-UniRule"/>
</dbReference>
<dbReference type="OrthoDB" id="296187at2759"/>
<dbReference type="AlphaFoldDB" id="A0A4S4M4Z3"/>
<evidence type="ECO:0000256" key="1">
    <source>
        <dbReference type="ARBA" id="ARBA00006806"/>
    </source>
</evidence>
<dbReference type="GO" id="GO:0005874">
    <property type="term" value="C:microtubule"/>
    <property type="evidence" value="ECO:0007669"/>
    <property type="project" value="UniProtKB-KW"/>
</dbReference>
<protein>
    <recommendedName>
        <fullName evidence="3">Tubulin-specific chaperone A</fullName>
    </recommendedName>
</protein>
<comment type="caution">
    <text evidence="4">The sequence shown here is derived from an EMBL/GenBank/DDBJ whole genome shotgun (WGS) entry which is preliminary data.</text>
</comment>
<keyword evidence="3" id="KW-0206">Cytoskeleton</keyword>
<evidence type="ECO:0000313" key="5">
    <source>
        <dbReference type="Proteomes" id="UP000310158"/>
    </source>
</evidence>
<name>A0A4S4M4Z3_9AGAM</name>
<dbReference type="InterPro" id="IPR036126">
    <property type="entry name" value="TBCA_sf"/>
</dbReference>
<keyword evidence="3" id="KW-0493">Microtubule</keyword>
<keyword evidence="5" id="KW-1185">Reference proteome</keyword>
<dbReference type="Proteomes" id="UP000310158">
    <property type="component" value="Unassembled WGS sequence"/>
</dbReference>
<dbReference type="EMBL" id="SGPL01000038">
    <property type="protein sequence ID" value="THH19677.1"/>
    <property type="molecule type" value="Genomic_DNA"/>
</dbReference>
<keyword evidence="2 3" id="KW-0143">Chaperone</keyword>
<dbReference type="Gene3D" id="1.20.58.90">
    <property type="match status" value="1"/>
</dbReference>
<dbReference type="InterPro" id="IPR004226">
    <property type="entry name" value="TBCA"/>
</dbReference>
<keyword evidence="3" id="KW-0963">Cytoplasm</keyword>
<comment type="subunit">
    <text evidence="3">Supercomplex made of cofactors A to E. Cofactors A and D function by capturing and stabilizing tubulin in a quasi-native conformation. Cofactor E binds to the cofactor D-tubulin complex; interaction with cofactor C then causes the release of tubulin polypeptides that are committed to the native state.</text>
</comment>